<reference evidence="1" key="2">
    <citation type="submission" date="2023-06" db="EMBL/GenBank/DDBJ databases">
        <authorList>
            <consortium name="Lawrence Berkeley National Laboratory"/>
            <person name="Haridas S."/>
            <person name="Hensen N."/>
            <person name="Bonometti L."/>
            <person name="Westerberg I."/>
            <person name="Brannstrom I.O."/>
            <person name="Guillou S."/>
            <person name="Cros-Aarteil S."/>
            <person name="Calhoun S."/>
            <person name="Kuo A."/>
            <person name="Mondo S."/>
            <person name="Pangilinan J."/>
            <person name="Riley R."/>
            <person name="Labutti K."/>
            <person name="Andreopoulos B."/>
            <person name="Lipzen A."/>
            <person name="Chen C."/>
            <person name="Yanf M."/>
            <person name="Daum C."/>
            <person name="Ng V."/>
            <person name="Clum A."/>
            <person name="Steindorff A."/>
            <person name="Ohm R."/>
            <person name="Martin F."/>
            <person name="Silar P."/>
            <person name="Natvig D."/>
            <person name="Lalanne C."/>
            <person name="Gautier V."/>
            <person name="Ament-Velasquez S.L."/>
            <person name="Kruys A."/>
            <person name="Hutchinson M.I."/>
            <person name="Powell A.J."/>
            <person name="Barry K."/>
            <person name="Miller A.N."/>
            <person name="Grigoriev I.V."/>
            <person name="Debuchy R."/>
            <person name="Gladieux P."/>
            <person name="Thoren M.H."/>
            <person name="Johannesson H."/>
        </authorList>
    </citation>
    <scope>NUCLEOTIDE SEQUENCE</scope>
    <source>
        <strain evidence="1">CBS 955.72</strain>
    </source>
</reference>
<gene>
    <name evidence="1" type="ORF">B0T25DRAFT_298401</name>
</gene>
<accession>A0AAJ0HDF1</accession>
<organism evidence="1 2">
    <name type="scientific">Lasiosphaeria hispida</name>
    <dbReference type="NCBI Taxonomy" id="260671"/>
    <lineage>
        <taxon>Eukaryota</taxon>
        <taxon>Fungi</taxon>
        <taxon>Dikarya</taxon>
        <taxon>Ascomycota</taxon>
        <taxon>Pezizomycotina</taxon>
        <taxon>Sordariomycetes</taxon>
        <taxon>Sordariomycetidae</taxon>
        <taxon>Sordariales</taxon>
        <taxon>Lasiosphaeriaceae</taxon>
        <taxon>Lasiosphaeria</taxon>
    </lineage>
</organism>
<sequence length="433" mass="48727">MASPLPKILRLPDELLAQILGLVVVYPTRSWWAPDFDKFFKNAVSTLLVCRRFYGLATPYLYRQIEVAAGQLGLNPAASSKATEHLYRTLSQDSSLRQHCRILHVHIGGKSDDLAPGAHLNIGDFAKWLVGTRRLLVDGGFNLRAWDRDNLSRPAVYDVEGTWNLIRVAVRSMVALSELSLIAAGYGLLSLETIVETLRDATHLRVLSLTGVSLTGIFRACTAFEPRSSPITTLNLSDFQDTPENLKRLLLLPANLENFSFSFLYSNMTGPWNLSVLGSAISPHKSTLRTLLIGSLRARSLENFDLAGFTALEELSISYWATGCEAGHEAKLLAPRLRELTWSFHVEDQQSESYYDFQEPQESWLRRLAAAAIEQKVPLRKIHINFKPSDDRVRGEVRPKEWPWDCMDRVASEVRDLGIFLSYEEPCIQKGLL</sequence>
<evidence type="ECO:0008006" key="3">
    <source>
        <dbReference type="Google" id="ProtNLM"/>
    </source>
</evidence>
<dbReference type="AlphaFoldDB" id="A0AAJ0HDF1"/>
<evidence type="ECO:0000313" key="1">
    <source>
        <dbReference type="EMBL" id="KAK3347290.1"/>
    </source>
</evidence>
<proteinExistence type="predicted"/>
<comment type="caution">
    <text evidence="1">The sequence shown here is derived from an EMBL/GenBank/DDBJ whole genome shotgun (WGS) entry which is preliminary data.</text>
</comment>
<evidence type="ECO:0000313" key="2">
    <source>
        <dbReference type="Proteomes" id="UP001275084"/>
    </source>
</evidence>
<dbReference type="Gene3D" id="3.80.10.10">
    <property type="entry name" value="Ribonuclease Inhibitor"/>
    <property type="match status" value="1"/>
</dbReference>
<reference evidence="1" key="1">
    <citation type="journal article" date="2023" name="Mol. Phylogenet. Evol.">
        <title>Genome-scale phylogeny and comparative genomics of the fungal order Sordariales.</title>
        <authorList>
            <person name="Hensen N."/>
            <person name="Bonometti L."/>
            <person name="Westerberg I."/>
            <person name="Brannstrom I.O."/>
            <person name="Guillou S."/>
            <person name="Cros-Aarteil S."/>
            <person name="Calhoun S."/>
            <person name="Haridas S."/>
            <person name="Kuo A."/>
            <person name="Mondo S."/>
            <person name="Pangilinan J."/>
            <person name="Riley R."/>
            <person name="LaButti K."/>
            <person name="Andreopoulos B."/>
            <person name="Lipzen A."/>
            <person name="Chen C."/>
            <person name="Yan M."/>
            <person name="Daum C."/>
            <person name="Ng V."/>
            <person name="Clum A."/>
            <person name="Steindorff A."/>
            <person name="Ohm R.A."/>
            <person name="Martin F."/>
            <person name="Silar P."/>
            <person name="Natvig D.O."/>
            <person name="Lalanne C."/>
            <person name="Gautier V."/>
            <person name="Ament-Velasquez S.L."/>
            <person name="Kruys A."/>
            <person name="Hutchinson M.I."/>
            <person name="Powell A.J."/>
            <person name="Barry K."/>
            <person name="Miller A.N."/>
            <person name="Grigoriev I.V."/>
            <person name="Debuchy R."/>
            <person name="Gladieux P."/>
            <person name="Hiltunen Thoren M."/>
            <person name="Johannesson H."/>
        </authorList>
    </citation>
    <scope>NUCLEOTIDE SEQUENCE</scope>
    <source>
        <strain evidence="1">CBS 955.72</strain>
    </source>
</reference>
<keyword evidence="2" id="KW-1185">Reference proteome</keyword>
<dbReference type="Proteomes" id="UP001275084">
    <property type="component" value="Unassembled WGS sequence"/>
</dbReference>
<dbReference type="InterPro" id="IPR032675">
    <property type="entry name" value="LRR_dom_sf"/>
</dbReference>
<name>A0AAJ0HDF1_9PEZI</name>
<dbReference type="SUPFAM" id="SSF52047">
    <property type="entry name" value="RNI-like"/>
    <property type="match status" value="1"/>
</dbReference>
<dbReference type="EMBL" id="JAUIQD010000006">
    <property type="protein sequence ID" value="KAK3347290.1"/>
    <property type="molecule type" value="Genomic_DNA"/>
</dbReference>
<protein>
    <recommendedName>
        <fullName evidence="3">F-box domain-containing protein</fullName>
    </recommendedName>
</protein>